<gene>
    <name evidence="2" type="ORF">BXT84_02315</name>
</gene>
<reference evidence="2 3" key="1">
    <citation type="journal article" date="2019" name="Sci. Rep.">
        <title>Sulfobacillus thermotolerans: new insights into resistance and metabolic capacities of acidophilic chemolithotrophs.</title>
        <authorList>
            <person name="Panyushkina A.E."/>
            <person name="Babenko V.V."/>
            <person name="Nikitina A.S."/>
            <person name="Selezneva O.V."/>
            <person name="Tsaplina I.A."/>
            <person name="Letarova M.A."/>
            <person name="Kostryukova E.S."/>
            <person name="Letarov A.V."/>
        </authorList>
    </citation>
    <scope>NUCLEOTIDE SEQUENCE [LARGE SCALE GENOMIC DNA]</scope>
    <source>
        <strain evidence="2 3">Kr1</strain>
    </source>
</reference>
<keyword evidence="3" id="KW-1185">Reference proteome</keyword>
<feature type="transmembrane region" description="Helical" evidence="1">
    <location>
        <begin position="70"/>
        <end position="90"/>
    </location>
</feature>
<sequence length="124" mass="13741">MHILRHLHPAIIHFPIVLFLLAASARIFSKKVPAPLIQLLLLFSIAAGFLALITGLLAAGPLTWATLPNLLRLHMILALTWWILACYLYFTFAKDTWVSLTIWLFASVLLLATATLGGAMVHGW</sequence>
<dbReference type="RefSeq" id="WP_103375015.1">
    <property type="nucleotide sequence ID" value="NZ_CP133983.1"/>
</dbReference>
<dbReference type="Proteomes" id="UP000325292">
    <property type="component" value="Chromosome"/>
</dbReference>
<protein>
    <recommendedName>
        <fullName evidence="4">DUF2231 domain-containing protein</fullName>
    </recommendedName>
</protein>
<evidence type="ECO:0008006" key="4">
    <source>
        <dbReference type="Google" id="ProtNLM"/>
    </source>
</evidence>
<feature type="transmembrane region" description="Helical" evidence="1">
    <location>
        <begin position="102"/>
        <end position="121"/>
    </location>
</feature>
<evidence type="ECO:0000313" key="2">
    <source>
        <dbReference type="EMBL" id="AUW92920.1"/>
    </source>
</evidence>
<proteinExistence type="predicted"/>
<keyword evidence="1" id="KW-0472">Membrane</keyword>
<keyword evidence="1" id="KW-0812">Transmembrane</keyword>
<dbReference type="EMBL" id="CP019454">
    <property type="protein sequence ID" value="AUW92920.1"/>
    <property type="molecule type" value="Genomic_DNA"/>
</dbReference>
<keyword evidence="1" id="KW-1133">Transmembrane helix</keyword>
<feature type="transmembrane region" description="Helical" evidence="1">
    <location>
        <begin position="40"/>
        <end position="64"/>
    </location>
</feature>
<evidence type="ECO:0000256" key="1">
    <source>
        <dbReference type="SAM" id="Phobius"/>
    </source>
</evidence>
<accession>A0ABM6RNI1</accession>
<evidence type="ECO:0000313" key="3">
    <source>
        <dbReference type="Proteomes" id="UP000325292"/>
    </source>
</evidence>
<organism evidence="2 3">
    <name type="scientific">Sulfobacillus thermotolerans</name>
    <dbReference type="NCBI Taxonomy" id="338644"/>
    <lineage>
        <taxon>Bacteria</taxon>
        <taxon>Bacillati</taxon>
        <taxon>Bacillota</taxon>
        <taxon>Clostridia</taxon>
        <taxon>Eubacteriales</taxon>
        <taxon>Clostridiales Family XVII. Incertae Sedis</taxon>
        <taxon>Sulfobacillus</taxon>
    </lineage>
</organism>
<feature type="transmembrane region" description="Helical" evidence="1">
    <location>
        <begin position="6"/>
        <end position="28"/>
    </location>
</feature>
<name>A0ABM6RNI1_9FIRM</name>